<keyword evidence="5" id="KW-1185">Reference proteome</keyword>
<name>A0ABC8U514_9AQUA</name>
<protein>
    <recommendedName>
        <fullName evidence="6">Pentatricopeptide repeat-containing protein</fullName>
    </recommendedName>
</protein>
<dbReference type="Gene3D" id="1.25.40.10">
    <property type="entry name" value="Tetratricopeptide repeat domain"/>
    <property type="match status" value="2"/>
</dbReference>
<dbReference type="EMBL" id="CAUOFW020006828">
    <property type="protein sequence ID" value="CAK9176405.1"/>
    <property type="molecule type" value="Genomic_DNA"/>
</dbReference>
<dbReference type="PROSITE" id="PS51375">
    <property type="entry name" value="PPR"/>
    <property type="match status" value="6"/>
</dbReference>
<dbReference type="PANTHER" id="PTHR47931:SF2">
    <property type="entry name" value="OS01G0228400 PROTEIN"/>
    <property type="match status" value="1"/>
</dbReference>
<dbReference type="Pfam" id="PF13041">
    <property type="entry name" value="PPR_2"/>
    <property type="match status" value="2"/>
</dbReference>
<dbReference type="InterPro" id="IPR011990">
    <property type="entry name" value="TPR-like_helical_dom_sf"/>
</dbReference>
<feature type="repeat" description="PPR" evidence="2">
    <location>
        <begin position="303"/>
        <end position="337"/>
    </location>
</feature>
<feature type="region of interest" description="Disordered" evidence="3">
    <location>
        <begin position="39"/>
        <end position="60"/>
    </location>
</feature>
<proteinExistence type="predicted"/>
<dbReference type="PANTHER" id="PTHR47931">
    <property type="entry name" value="OS01G0228400 PROTEIN"/>
    <property type="match status" value="1"/>
</dbReference>
<evidence type="ECO:0000313" key="5">
    <source>
        <dbReference type="Proteomes" id="UP001642360"/>
    </source>
</evidence>
<reference evidence="4 5" key="1">
    <citation type="submission" date="2024-02" db="EMBL/GenBank/DDBJ databases">
        <authorList>
            <person name="Vignale AGUSTIN F."/>
            <person name="Sosa J E."/>
            <person name="Modenutti C."/>
        </authorList>
    </citation>
    <scope>NUCLEOTIDE SEQUENCE [LARGE SCALE GENOMIC DNA]</scope>
</reference>
<organism evidence="4 5">
    <name type="scientific">Ilex paraguariensis</name>
    <name type="common">yerba mate</name>
    <dbReference type="NCBI Taxonomy" id="185542"/>
    <lineage>
        <taxon>Eukaryota</taxon>
        <taxon>Viridiplantae</taxon>
        <taxon>Streptophyta</taxon>
        <taxon>Embryophyta</taxon>
        <taxon>Tracheophyta</taxon>
        <taxon>Spermatophyta</taxon>
        <taxon>Magnoliopsida</taxon>
        <taxon>eudicotyledons</taxon>
        <taxon>Gunneridae</taxon>
        <taxon>Pentapetalae</taxon>
        <taxon>asterids</taxon>
        <taxon>campanulids</taxon>
        <taxon>Aquifoliales</taxon>
        <taxon>Aquifoliaceae</taxon>
        <taxon>Ilex</taxon>
    </lineage>
</organism>
<keyword evidence="1" id="KW-0677">Repeat</keyword>
<feature type="repeat" description="PPR" evidence="2">
    <location>
        <begin position="338"/>
        <end position="372"/>
    </location>
</feature>
<feature type="repeat" description="PPR" evidence="2">
    <location>
        <begin position="268"/>
        <end position="302"/>
    </location>
</feature>
<feature type="repeat" description="PPR" evidence="2">
    <location>
        <begin position="198"/>
        <end position="232"/>
    </location>
</feature>
<sequence length="405" mass="46102">MPSSLTLSSSAKQIHRRPLLSFTPSSLSHLELHRCSLLRSKTPVKRQPPPPTTQHPEVGQTPCSIILSNECMINTSGMPHNALGRLKAIYLREPALVSTIPPLSSPDNNLRQRYGVIEASEGVIEASEKMKHVAAVVKHQKDPLRALEMFNSVKKEDGFKHNLLTYKCMVEKLGYHGEFEAMEGMIAEMRMNMDNGLLEGVYTSAIRNYGRKGKIQDAVNVFERMDFYNCEPSVQSYNAIMNILVEHKYFDQAHKVYMRMRDRGILPDVYTFTIRIKSFCRMRRPHAALRLLNNMPAQGCEYNAVAYCAVIRGFYEENNPGEAYELFVEMLRLGFLPNNITFNKLIHTLCKNGDVQESERLLNKVFKRGVSPNLFTFNIFIQGLCRKGMLTEAARMLDSLKKGCL</sequence>
<evidence type="ECO:0000256" key="3">
    <source>
        <dbReference type="SAM" id="MobiDB-lite"/>
    </source>
</evidence>
<feature type="repeat" description="PPR" evidence="2">
    <location>
        <begin position="233"/>
        <end position="267"/>
    </location>
</feature>
<evidence type="ECO:0000256" key="1">
    <source>
        <dbReference type="ARBA" id="ARBA00022737"/>
    </source>
</evidence>
<dbReference type="NCBIfam" id="TIGR00756">
    <property type="entry name" value="PPR"/>
    <property type="match status" value="6"/>
</dbReference>
<gene>
    <name evidence="4" type="ORF">ILEXP_LOCUS46262</name>
</gene>
<evidence type="ECO:0008006" key="6">
    <source>
        <dbReference type="Google" id="ProtNLM"/>
    </source>
</evidence>
<dbReference type="AlphaFoldDB" id="A0ABC8U514"/>
<dbReference type="Pfam" id="PF01535">
    <property type="entry name" value="PPR"/>
    <property type="match status" value="2"/>
</dbReference>
<feature type="repeat" description="PPR" evidence="2">
    <location>
        <begin position="373"/>
        <end position="405"/>
    </location>
</feature>
<comment type="caution">
    <text evidence="4">The sequence shown here is derived from an EMBL/GenBank/DDBJ whole genome shotgun (WGS) entry which is preliminary data.</text>
</comment>
<evidence type="ECO:0000313" key="4">
    <source>
        <dbReference type="EMBL" id="CAK9176405.1"/>
    </source>
</evidence>
<dbReference type="InterPro" id="IPR002885">
    <property type="entry name" value="PPR_rpt"/>
</dbReference>
<dbReference type="Proteomes" id="UP001642360">
    <property type="component" value="Unassembled WGS sequence"/>
</dbReference>
<accession>A0ABC8U514</accession>
<evidence type="ECO:0000256" key="2">
    <source>
        <dbReference type="PROSITE-ProRule" id="PRU00708"/>
    </source>
</evidence>